<organism evidence="4 5">
    <name type="scientific">Datura stramonium</name>
    <name type="common">Jimsonweed</name>
    <name type="synonym">Common thornapple</name>
    <dbReference type="NCBI Taxonomy" id="4076"/>
    <lineage>
        <taxon>Eukaryota</taxon>
        <taxon>Viridiplantae</taxon>
        <taxon>Streptophyta</taxon>
        <taxon>Embryophyta</taxon>
        <taxon>Tracheophyta</taxon>
        <taxon>Spermatophyta</taxon>
        <taxon>Magnoliopsida</taxon>
        <taxon>eudicotyledons</taxon>
        <taxon>Gunneridae</taxon>
        <taxon>Pentapetalae</taxon>
        <taxon>asterids</taxon>
        <taxon>lamiids</taxon>
        <taxon>Solanales</taxon>
        <taxon>Solanaceae</taxon>
        <taxon>Solanoideae</taxon>
        <taxon>Datureae</taxon>
        <taxon>Datura</taxon>
    </lineage>
</organism>
<protein>
    <recommendedName>
        <fullName evidence="3">Putative plant transposon protein domain-containing protein</fullName>
    </recommendedName>
</protein>
<dbReference type="InterPro" id="IPR046796">
    <property type="entry name" value="Transposase_32_dom"/>
</dbReference>
<evidence type="ECO:0000313" key="5">
    <source>
        <dbReference type="Proteomes" id="UP000823775"/>
    </source>
</evidence>
<feature type="compositionally biased region" description="Polar residues" evidence="1">
    <location>
        <begin position="295"/>
        <end position="311"/>
    </location>
</feature>
<reference evidence="4 5" key="1">
    <citation type="journal article" date="2021" name="BMC Genomics">
        <title>Datura genome reveals duplications of psychoactive alkaloid biosynthetic genes and high mutation rate following tissue culture.</title>
        <authorList>
            <person name="Rajewski A."/>
            <person name="Carter-House D."/>
            <person name="Stajich J."/>
            <person name="Litt A."/>
        </authorList>
    </citation>
    <scope>NUCLEOTIDE SEQUENCE [LARGE SCALE GENOMIC DNA]</scope>
    <source>
        <strain evidence="4">AR-01</strain>
    </source>
</reference>
<keyword evidence="2" id="KW-0812">Transmembrane</keyword>
<name>A0ABS8SU38_DATST</name>
<evidence type="ECO:0000256" key="1">
    <source>
        <dbReference type="SAM" id="MobiDB-lite"/>
    </source>
</evidence>
<keyword evidence="2" id="KW-0472">Membrane</keyword>
<evidence type="ECO:0000313" key="4">
    <source>
        <dbReference type="EMBL" id="MCD7462477.1"/>
    </source>
</evidence>
<keyword evidence="5" id="KW-1185">Reference proteome</keyword>
<comment type="caution">
    <text evidence="4">The sequence shown here is derived from an EMBL/GenBank/DDBJ whole genome shotgun (WGS) entry which is preliminary data.</text>
</comment>
<sequence>MKSTLTFVKKFWWAVVRLRLLPTGEDNTLSKDRVVLVVSLVSGFPLNIGAIIIEEMNCRVVKLSTSLPFPCLITRLCREAYVPILTGIDVETYVTKNQNARAMETSTEPAGVATEGKLVYQVSPIHTFTPSTSSAANTQSEGESDETSSAMSRSSQYAFTLVNFSRVVRKADRQDKQLKLFVEQLGPFVDRAITTALEPYKHLHARMDEMEARERQPLEFSLANFEESEDESPFIVLSGEQPKATEKHLRNDIRDDGKTHKKKKHKHRKHEKDKLKEALKQSRVEEEMQARVGGASSSSAPQAYADNQSLIVQIGAK</sequence>
<accession>A0ABS8SU38</accession>
<dbReference type="Proteomes" id="UP000823775">
    <property type="component" value="Unassembled WGS sequence"/>
</dbReference>
<proteinExistence type="predicted"/>
<evidence type="ECO:0000256" key="2">
    <source>
        <dbReference type="SAM" id="Phobius"/>
    </source>
</evidence>
<feature type="compositionally biased region" description="Basic and acidic residues" evidence="1">
    <location>
        <begin position="272"/>
        <end position="289"/>
    </location>
</feature>
<dbReference type="Pfam" id="PF20167">
    <property type="entry name" value="Transposase_32"/>
    <property type="match status" value="1"/>
</dbReference>
<gene>
    <name evidence="4" type="ORF">HAX54_048616</name>
</gene>
<feature type="compositionally biased region" description="Basic and acidic residues" evidence="1">
    <location>
        <begin position="244"/>
        <end position="258"/>
    </location>
</feature>
<evidence type="ECO:0000259" key="3">
    <source>
        <dbReference type="Pfam" id="PF20167"/>
    </source>
</evidence>
<feature type="domain" description="Putative plant transposon protein" evidence="3">
    <location>
        <begin position="2"/>
        <end position="83"/>
    </location>
</feature>
<feature type="compositionally biased region" description="Basic residues" evidence="1">
    <location>
        <begin position="259"/>
        <end position="271"/>
    </location>
</feature>
<feature type="region of interest" description="Disordered" evidence="1">
    <location>
        <begin position="130"/>
        <end position="152"/>
    </location>
</feature>
<feature type="region of interest" description="Disordered" evidence="1">
    <location>
        <begin position="244"/>
        <end position="317"/>
    </location>
</feature>
<dbReference type="EMBL" id="JACEIK010000805">
    <property type="protein sequence ID" value="MCD7462477.1"/>
    <property type="molecule type" value="Genomic_DNA"/>
</dbReference>
<keyword evidence="2" id="KW-1133">Transmembrane helix</keyword>
<feature type="transmembrane region" description="Helical" evidence="2">
    <location>
        <begin position="34"/>
        <end position="53"/>
    </location>
</feature>